<feature type="binding site" evidence="8">
    <location>
        <position position="7"/>
    </location>
    <ligand>
        <name>Mg(2+)</name>
        <dbReference type="ChEBI" id="CHEBI:18420"/>
    </ligand>
</feature>
<dbReference type="Gene3D" id="3.90.470.20">
    <property type="entry name" value="4'-phosphopantetheinyl transferase domain"/>
    <property type="match status" value="1"/>
</dbReference>
<gene>
    <name evidence="8" type="primary">acpS</name>
    <name evidence="11" type="ORF">FK529_06475</name>
</gene>
<name>A0A5C5RC57_9ACTN</name>
<keyword evidence="3 8" id="KW-0479">Metal-binding</keyword>
<dbReference type="HAMAP" id="MF_00101">
    <property type="entry name" value="AcpS"/>
    <property type="match status" value="1"/>
</dbReference>
<evidence type="ECO:0000313" key="11">
    <source>
        <dbReference type="EMBL" id="TWS19795.1"/>
    </source>
</evidence>
<keyword evidence="6 8" id="KW-0443">Lipid metabolism</keyword>
<accession>A0A5C5RC57</accession>
<keyword evidence="1 8" id="KW-0444">Lipid biosynthesis</keyword>
<evidence type="ECO:0000256" key="7">
    <source>
        <dbReference type="ARBA" id="ARBA00023160"/>
    </source>
</evidence>
<reference evidence="11 12" key="1">
    <citation type="submission" date="2019-06" db="EMBL/GenBank/DDBJ databases">
        <title>Tsukamurella conjunctivitidis sp. nov., Tsukamurella assacharolytica sp. nov. and Tsukamurella sputae sp. nov. isolated from patients with conjunctivitis, bacteraemia (lymphoma) and respiratory infection (sputum) in Hong Kong.</title>
        <authorList>
            <person name="Teng J.L.L."/>
            <person name="Lee H.H."/>
            <person name="Fong J.Y.H."/>
            <person name="Fok K.M.N."/>
            <person name="Lau S.K.P."/>
            <person name="Woo P.C.Y."/>
        </authorList>
    </citation>
    <scope>NUCLEOTIDE SEQUENCE [LARGE SCALE GENOMIC DNA]</scope>
    <source>
        <strain evidence="11 12">HKU71</strain>
    </source>
</reference>
<dbReference type="Pfam" id="PF01648">
    <property type="entry name" value="ACPS"/>
    <property type="match status" value="1"/>
</dbReference>
<evidence type="ECO:0000256" key="5">
    <source>
        <dbReference type="ARBA" id="ARBA00022842"/>
    </source>
</evidence>
<evidence type="ECO:0000256" key="1">
    <source>
        <dbReference type="ARBA" id="ARBA00022516"/>
    </source>
</evidence>
<dbReference type="GO" id="GO:0006633">
    <property type="term" value="P:fatty acid biosynthetic process"/>
    <property type="evidence" value="ECO:0007669"/>
    <property type="project" value="UniProtKB-UniRule"/>
</dbReference>
<dbReference type="OrthoDB" id="517356at2"/>
<dbReference type="GO" id="GO:0000287">
    <property type="term" value="F:magnesium ion binding"/>
    <property type="evidence" value="ECO:0007669"/>
    <property type="project" value="UniProtKB-UniRule"/>
</dbReference>
<evidence type="ECO:0000256" key="4">
    <source>
        <dbReference type="ARBA" id="ARBA00022832"/>
    </source>
</evidence>
<evidence type="ECO:0000313" key="12">
    <source>
        <dbReference type="Proteomes" id="UP000317291"/>
    </source>
</evidence>
<keyword evidence="2 8" id="KW-0808">Transferase</keyword>
<dbReference type="InterPro" id="IPR008278">
    <property type="entry name" value="4-PPantetheinyl_Trfase_dom"/>
</dbReference>
<evidence type="ECO:0000259" key="10">
    <source>
        <dbReference type="Pfam" id="PF01648"/>
    </source>
</evidence>
<dbReference type="AlphaFoldDB" id="A0A5C5RC57"/>
<dbReference type="GO" id="GO:0005737">
    <property type="term" value="C:cytoplasm"/>
    <property type="evidence" value="ECO:0007669"/>
    <property type="project" value="UniProtKB-SubCell"/>
</dbReference>
<comment type="cofactor">
    <cofactor evidence="8">
        <name>Mg(2+)</name>
        <dbReference type="ChEBI" id="CHEBI:18420"/>
    </cofactor>
</comment>
<dbReference type="InterPro" id="IPR037143">
    <property type="entry name" value="4-PPantetheinyl_Trfase_dom_sf"/>
</dbReference>
<keyword evidence="5 8" id="KW-0460">Magnesium</keyword>
<comment type="caution">
    <text evidence="11">The sequence shown here is derived from an EMBL/GenBank/DDBJ whole genome shotgun (WGS) entry which is preliminary data.</text>
</comment>
<evidence type="ECO:0000256" key="9">
    <source>
        <dbReference type="SAM" id="MobiDB-lite"/>
    </source>
</evidence>
<keyword evidence="12" id="KW-1185">Reference proteome</keyword>
<protein>
    <recommendedName>
        <fullName evidence="8">Holo-[acyl-carrier-protein] synthase</fullName>
        <shortName evidence="8">Holo-ACP synthase</shortName>
        <ecNumber evidence="8">2.7.8.7</ecNumber>
    </recommendedName>
    <alternativeName>
        <fullName evidence="8">4'-phosphopantetheinyl transferase AcpS</fullName>
    </alternativeName>
</protein>
<keyword evidence="4 8" id="KW-0276">Fatty acid metabolism</keyword>
<evidence type="ECO:0000256" key="8">
    <source>
        <dbReference type="HAMAP-Rule" id="MF_00101"/>
    </source>
</evidence>
<comment type="function">
    <text evidence="8">Transfers the 4'-phosphopantetheine moiety from coenzyme A to a Ser of acyl-carrier-protein.</text>
</comment>
<sequence length="127" mass="13649">MNRVGIDIAEVARVEESLALFGPRFTTRVFTSREIDDCAGDARRLTARWAAKEAAVKALRLGPDVPTPPREAEVVGTPHGPELRLHGGLAAHARRQGWIRAELSLTHTDASAAAVVLAELAEPDPGR</sequence>
<comment type="similarity">
    <text evidence="8">Belongs to the P-Pant transferase superfamily. AcpS family.</text>
</comment>
<dbReference type="NCBIfam" id="TIGR00556">
    <property type="entry name" value="pantethn_trn"/>
    <property type="match status" value="1"/>
</dbReference>
<feature type="region of interest" description="Disordered" evidence="9">
    <location>
        <begin position="61"/>
        <end position="81"/>
    </location>
</feature>
<dbReference type="GO" id="GO:0008897">
    <property type="term" value="F:holo-[acyl-carrier-protein] synthase activity"/>
    <property type="evidence" value="ECO:0007669"/>
    <property type="project" value="UniProtKB-UniRule"/>
</dbReference>
<proteinExistence type="inferred from homology"/>
<evidence type="ECO:0000256" key="2">
    <source>
        <dbReference type="ARBA" id="ARBA00022679"/>
    </source>
</evidence>
<dbReference type="InterPro" id="IPR004568">
    <property type="entry name" value="Ppantetheine-prot_Trfase_dom"/>
</dbReference>
<dbReference type="EC" id="2.7.8.7" evidence="8"/>
<dbReference type="SUPFAM" id="SSF56214">
    <property type="entry name" value="4'-phosphopantetheinyl transferase"/>
    <property type="match status" value="1"/>
</dbReference>
<organism evidence="11 12">
    <name type="scientific">Tsukamurella asaccharolytica</name>
    <dbReference type="NCBI Taxonomy" id="2592067"/>
    <lineage>
        <taxon>Bacteria</taxon>
        <taxon>Bacillati</taxon>
        <taxon>Actinomycetota</taxon>
        <taxon>Actinomycetes</taxon>
        <taxon>Mycobacteriales</taxon>
        <taxon>Tsukamurellaceae</taxon>
        <taxon>Tsukamurella</taxon>
    </lineage>
</organism>
<dbReference type="EMBL" id="VIGW01000003">
    <property type="protein sequence ID" value="TWS19795.1"/>
    <property type="molecule type" value="Genomic_DNA"/>
</dbReference>
<feature type="binding site" evidence="8">
    <location>
        <position position="53"/>
    </location>
    <ligand>
        <name>Mg(2+)</name>
        <dbReference type="ChEBI" id="CHEBI:18420"/>
    </ligand>
</feature>
<feature type="domain" description="4'-phosphopantetheinyl transferase" evidence="10">
    <location>
        <begin position="3"/>
        <end position="87"/>
    </location>
</feature>
<keyword evidence="8" id="KW-0963">Cytoplasm</keyword>
<dbReference type="Proteomes" id="UP000317291">
    <property type="component" value="Unassembled WGS sequence"/>
</dbReference>
<keyword evidence="7 8" id="KW-0275">Fatty acid biosynthesis</keyword>
<comment type="subcellular location">
    <subcellularLocation>
        <location evidence="8">Cytoplasm</location>
    </subcellularLocation>
</comment>
<evidence type="ECO:0000256" key="3">
    <source>
        <dbReference type="ARBA" id="ARBA00022723"/>
    </source>
</evidence>
<dbReference type="InterPro" id="IPR002582">
    <property type="entry name" value="ACPS"/>
</dbReference>
<comment type="catalytic activity">
    <reaction evidence="8">
        <text>apo-[ACP] + CoA = holo-[ACP] + adenosine 3',5'-bisphosphate + H(+)</text>
        <dbReference type="Rhea" id="RHEA:12068"/>
        <dbReference type="Rhea" id="RHEA-COMP:9685"/>
        <dbReference type="Rhea" id="RHEA-COMP:9690"/>
        <dbReference type="ChEBI" id="CHEBI:15378"/>
        <dbReference type="ChEBI" id="CHEBI:29999"/>
        <dbReference type="ChEBI" id="CHEBI:57287"/>
        <dbReference type="ChEBI" id="CHEBI:58343"/>
        <dbReference type="ChEBI" id="CHEBI:64479"/>
        <dbReference type="EC" id="2.7.8.7"/>
    </reaction>
</comment>
<evidence type="ECO:0000256" key="6">
    <source>
        <dbReference type="ARBA" id="ARBA00023098"/>
    </source>
</evidence>